<feature type="transmembrane region" description="Helical" evidence="7">
    <location>
        <begin position="325"/>
        <end position="342"/>
    </location>
</feature>
<evidence type="ECO:0000313" key="9">
    <source>
        <dbReference type="EnsemblMetazoa" id="GAUT009070-PA"/>
    </source>
</evidence>
<evidence type="ECO:0008006" key="11">
    <source>
        <dbReference type="Google" id="ProtNLM"/>
    </source>
</evidence>
<proteinExistence type="inferred from homology"/>
<keyword evidence="10" id="KW-1185">Reference proteome</keyword>
<comment type="similarity">
    <text evidence="2">Belongs to the bile acid:sodium symporter (BASS) (TC 2.A.28) family.</text>
</comment>
<name>A0A1A9UM78_GLOAU</name>
<keyword evidence="4" id="KW-0769">Symport</keyword>
<feature type="transmembrane region" description="Helical" evidence="7">
    <location>
        <begin position="257"/>
        <end position="275"/>
    </location>
</feature>
<feature type="transmembrane region" description="Helical" evidence="7">
    <location>
        <begin position="348"/>
        <end position="367"/>
    </location>
</feature>
<dbReference type="AlphaFoldDB" id="A0A1A9UM78"/>
<evidence type="ECO:0000256" key="3">
    <source>
        <dbReference type="ARBA" id="ARBA00022692"/>
    </source>
</evidence>
<keyword evidence="3 7" id="KW-0812">Transmembrane</keyword>
<keyword evidence="8" id="KW-0732">Signal</keyword>
<evidence type="ECO:0000256" key="7">
    <source>
        <dbReference type="SAM" id="Phobius"/>
    </source>
</evidence>
<comment type="subcellular location">
    <subcellularLocation>
        <location evidence="1">Membrane</location>
        <topology evidence="1">Multi-pass membrane protein</topology>
    </subcellularLocation>
</comment>
<keyword evidence="6 7" id="KW-0472">Membrane</keyword>
<feature type="transmembrane region" description="Helical" evidence="7">
    <location>
        <begin position="191"/>
        <end position="212"/>
    </location>
</feature>
<dbReference type="InterPro" id="IPR002657">
    <property type="entry name" value="BilAc:Na_symport/Acr3"/>
</dbReference>
<accession>A0A1A9UM78</accession>
<evidence type="ECO:0000256" key="4">
    <source>
        <dbReference type="ARBA" id="ARBA00022847"/>
    </source>
</evidence>
<evidence type="ECO:0000313" key="10">
    <source>
        <dbReference type="Proteomes" id="UP000078200"/>
    </source>
</evidence>
<dbReference type="PANTHER" id="PTHR10361">
    <property type="entry name" value="SODIUM-BILE ACID COTRANSPORTER"/>
    <property type="match status" value="1"/>
</dbReference>
<dbReference type="STRING" id="7395.A0A1A9UM78"/>
<reference evidence="9" key="1">
    <citation type="submission" date="2020-05" db="UniProtKB">
        <authorList>
            <consortium name="EnsemblMetazoa"/>
        </authorList>
    </citation>
    <scope>IDENTIFICATION</scope>
    <source>
        <strain evidence="9">TTRI</strain>
    </source>
</reference>
<dbReference type="InterPro" id="IPR038770">
    <property type="entry name" value="Na+/solute_symporter_sf"/>
</dbReference>
<evidence type="ECO:0000256" key="6">
    <source>
        <dbReference type="ARBA" id="ARBA00023136"/>
    </source>
</evidence>
<dbReference type="GO" id="GO:0016020">
    <property type="term" value="C:membrane"/>
    <property type="evidence" value="ECO:0007669"/>
    <property type="project" value="UniProtKB-SubCell"/>
</dbReference>
<dbReference type="Pfam" id="PF01758">
    <property type="entry name" value="SBF"/>
    <property type="match status" value="1"/>
</dbReference>
<sequence>MHRRTVFPIALLRVVAVVGANAIIGNLQQVVAVKAENFVCSTVFSPNESMVPMDTVLKQLVKVQISDIEDNPLEFTSIHFISENSRLATVYDVIDGHEFDSDRKWQGNITINLRFMGEAHIRTELLNSLTNITKTCRNILKLTIIRKPRAIDYVFTGSVALLVSLLYIIFGAALDLTILRTLLRRPVGPTIGFLSQFLFMPLLSYGIGYLIFPNSVDMQLGLFFTGVSPSGGASNMWAVILGGNINLSILMTTLSNFAAFGMMPLWIFTLGSMIFARGNMRVPYENITMFAISLIVPLAIGLAIQKFSPRITRILMRLLKPASSCLILFIVIFAIITNLYLFELFSWQIVLGGLLLPWLGYILAWLLAKLLHQNAVDSLTIAIETGIQNTGIAIFLLRFSLSPPQDDLTTVIPVSVAIMTPFPLLGIYLYKKFATRSFKDNLSDDINPSIQDASG</sequence>
<keyword evidence="5 7" id="KW-1133">Transmembrane helix</keyword>
<feature type="transmembrane region" description="Helical" evidence="7">
    <location>
        <begin position="287"/>
        <end position="304"/>
    </location>
</feature>
<dbReference type="PANTHER" id="PTHR10361:SF28">
    <property type="entry name" value="P3 PROTEIN-RELATED"/>
    <property type="match status" value="1"/>
</dbReference>
<feature type="transmembrane region" description="Helical" evidence="7">
    <location>
        <begin position="153"/>
        <end position="179"/>
    </location>
</feature>
<keyword evidence="4" id="KW-0813">Transport</keyword>
<dbReference type="Gene3D" id="1.20.1530.20">
    <property type="match status" value="1"/>
</dbReference>
<feature type="chain" id="PRO_5008398638" description="Sodium-bile acid cotransporter" evidence="8">
    <location>
        <begin position="21"/>
        <end position="455"/>
    </location>
</feature>
<organism evidence="9 10">
    <name type="scientific">Glossina austeni</name>
    <name type="common">Savannah tsetse fly</name>
    <dbReference type="NCBI Taxonomy" id="7395"/>
    <lineage>
        <taxon>Eukaryota</taxon>
        <taxon>Metazoa</taxon>
        <taxon>Ecdysozoa</taxon>
        <taxon>Arthropoda</taxon>
        <taxon>Hexapoda</taxon>
        <taxon>Insecta</taxon>
        <taxon>Pterygota</taxon>
        <taxon>Neoptera</taxon>
        <taxon>Endopterygota</taxon>
        <taxon>Diptera</taxon>
        <taxon>Brachycera</taxon>
        <taxon>Muscomorpha</taxon>
        <taxon>Hippoboscoidea</taxon>
        <taxon>Glossinidae</taxon>
        <taxon>Glossina</taxon>
    </lineage>
</organism>
<dbReference type="EnsemblMetazoa" id="GAUT009070-RA">
    <property type="protein sequence ID" value="GAUT009070-PA"/>
    <property type="gene ID" value="GAUT009070"/>
</dbReference>
<feature type="transmembrane region" description="Helical" evidence="7">
    <location>
        <begin position="411"/>
        <end position="430"/>
    </location>
</feature>
<dbReference type="GO" id="GO:0015293">
    <property type="term" value="F:symporter activity"/>
    <property type="evidence" value="ECO:0007669"/>
    <property type="project" value="UniProtKB-KW"/>
</dbReference>
<dbReference type="Proteomes" id="UP000078200">
    <property type="component" value="Unassembled WGS sequence"/>
</dbReference>
<protein>
    <recommendedName>
        <fullName evidence="11">Sodium-bile acid cotransporter</fullName>
    </recommendedName>
</protein>
<evidence type="ECO:0000256" key="8">
    <source>
        <dbReference type="SAM" id="SignalP"/>
    </source>
</evidence>
<dbReference type="VEuPathDB" id="VectorBase:GAUT009070"/>
<evidence type="ECO:0000256" key="1">
    <source>
        <dbReference type="ARBA" id="ARBA00004141"/>
    </source>
</evidence>
<evidence type="ECO:0000256" key="5">
    <source>
        <dbReference type="ARBA" id="ARBA00022989"/>
    </source>
</evidence>
<dbReference type="InterPro" id="IPR004710">
    <property type="entry name" value="Bilac:Na_transpt"/>
</dbReference>
<feature type="signal peptide" evidence="8">
    <location>
        <begin position="1"/>
        <end position="20"/>
    </location>
</feature>
<evidence type="ECO:0000256" key="2">
    <source>
        <dbReference type="ARBA" id="ARBA00006528"/>
    </source>
</evidence>